<keyword evidence="2" id="KW-1185">Reference proteome</keyword>
<dbReference type="EMBL" id="OV170231">
    <property type="protein sequence ID" value="CAH0717180.1"/>
    <property type="molecule type" value="Genomic_DNA"/>
</dbReference>
<evidence type="ECO:0000313" key="1">
    <source>
        <dbReference type="EMBL" id="CAH0717180.1"/>
    </source>
</evidence>
<sequence>MSSSLLKSEQDVRKWIITLKLSYGEVCEKFGIDINNDRRNAFFWNMMLDKKIIINEELLSWCGYYETSQDDSRSDDVTQQRQVSTRYEFTTITLNRRDL</sequence>
<gene>
    <name evidence="1" type="ORF">BINO364_LOCUS3817</name>
</gene>
<accession>A0A8J9Y8F9</accession>
<name>A0A8J9Y8F9_9NEOP</name>
<organism evidence="1 2">
    <name type="scientific">Brenthis ino</name>
    <name type="common">lesser marbled fritillary</name>
    <dbReference type="NCBI Taxonomy" id="405034"/>
    <lineage>
        <taxon>Eukaryota</taxon>
        <taxon>Metazoa</taxon>
        <taxon>Ecdysozoa</taxon>
        <taxon>Arthropoda</taxon>
        <taxon>Hexapoda</taxon>
        <taxon>Insecta</taxon>
        <taxon>Pterygota</taxon>
        <taxon>Neoptera</taxon>
        <taxon>Endopterygota</taxon>
        <taxon>Lepidoptera</taxon>
        <taxon>Glossata</taxon>
        <taxon>Ditrysia</taxon>
        <taxon>Papilionoidea</taxon>
        <taxon>Nymphalidae</taxon>
        <taxon>Heliconiinae</taxon>
        <taxon>Argynnini</taxon>
        <taxon>Brenthis</taxon>
    </lineage>
</organism>
<dbReference type="Proteomes" id="UP000838878">
    <property type="component" value="Chromosome 11"/>
</dbReference>
<proteinExistence type="predicted"/>
<protein>
    <submittedName>
        <fullName evidence="1">Uncharacterized protein</fullName>
    </submittedName>
</protein>
<dbReference type="AlphaFoldDB" id="A0A8J9Y8F9"/>
<feature type="non-terminal residue" evidence="1">
    <location>
        <position position="99"/>
    </location>
</feature>
<reference evidence="1" key="1">
    <citation type="submission" date="2021-12" db="EMBL/GenBank/DDBJ databases">
        <authorList>
            <person name="Martin H S."/>
        </authorList>
    </citation>
    <scope>NUCLEOTIDE SEQUENCE</scope>
</reference>
<evidence type="ECO:0000313" key="2">
    <source>
        <dbReference type="Proteomes" id="UP000838878"/>
    </source>
</evidence>